<reference evidence="2 3" key="1">
    <citation type="submission" date="2016-07" db="EMBL/GenBank/DDBJ databases">
        <title>Comparative genomics of the entomopathogenic fungus Beauveria bassiana.</title>
        <authorList>
            <person name="Valero Jimenez C.A."/>
            <person name="Zwaan B.J."/>
            <person name="Van Kan J.A."/>
            <person name="Takken W."/>
            <person name="Debets A.J."/>
            <person name="Schoustra S.E."/>
            <person name="Koenraadt C.J."/>
        </authorList>
    </citation>
    <scope>NUCLEOTIDE SEQUENCE [LARGE SCALE GENOMIC DNA]</scope>
    <source>
        <strain evidence="2 3">ARSEF 8028</strain>
    </source>
</reference>
<sequence>MNVKCILIARPGLDRLISSIDGLVARDVHLTHHNHACRHGKLGIECRSCRAASGSMGARNGGNRLFSHIFHHEPLTSQLTRCSSCICFTTTFFSNSLNEFSNPVIIHSLISTASLSTHDSHQATKRKPRRPQSTNVNYSTITHSLP</sequence>
<evidence type="ECO:0000313" key="2">
    <source>
        <dbReference type="EMBL" id="PQK17077.1"/>
    </source>
</evidence>
<feature type="region of interest" description="Disordered" evidence="1">
    <location>
        <begin position="117"/>
        <end position="138"/>
    </location>
</feature>
<dbReference type="AlphaFoldDB" id="A0A2S7YLX0"/>
<comment type="caution">
    <text evidence="2">The sequence shown here is derived from an EMBL/GenBank/DDBJ whole genome shotgun (WGS) entry which is preliminary data.</text>
</comment>
<protein>
    <submittedName>
        <fullName evidence="2">Uncharacterized protein</fullName>
    </submittedName>
</protein>
<evidence type="ECO:0000313" key="3">
    <source>
        <dbReference type="Proteomes" id="UP000237441"/>
    </source>
</evidence>
<dbReference type="Proteomes" id="UP000237441">
    <property type="component" value="Unassembled WGS sequence"/>
</dbReference>
<evidence type="ECO:0000256" key="1">
    <source>
        <dbReference type="SAM" id="MobiDB-lite"/>
    </source>
</evidence>
<dbReference type="EMBL" id="JRHA01000007">
    <property type="protein sequence ID" value="PQK17077.1"/>
    <property type="molecule type" value="Genomic_DNA"/>
</dbReference>
<gene>
    <name evidence="2" type="ORF">BB8028_0007g02760</name>
</gene>
<proteinExistence type="predicted"/>
<accession>A0A2S7YLX0</accession>
<organism evidence="2 3">
    <name type="scientific">Beauveria bassiana</name>
    <name type="common">White muscardine disease fungus</name>
    <name type="synonym">Tritirachium shiotae</name>
    <dbReference type="NCBI Taxonomy" id="176275"/>
    <lineage>
        <taxon>Eukaryota</taxon>
        <taxon>Fungi</taxon>
        <taxon>Dikarya</taxon>
        <taxon>Ascomycota</taxon>
        <taxon>Pezizomycotina</taxon>
        <taxon>Sordariomycetes</taxon>
        <taxon>Hypocreomycetidae</taxon>
        <taxon>Hypocreales</taxon>
        <taxon>Cordycipitaceae</taxon>
        <taxon>Beauveria</taxon>
    </lineage>
</organism>
<name>A0A2S7YLX0_BEABA</name>